<dbReference type="EMBL" id="JARQWQ010000087">
    <property type="protein sequence ID" value="KAK2552482.1"/>
    <property type="molecule type" value="Genomic_DNA"/>
</dbReference>
<dbReference type="AlphaFoldDB" id="A0AAD9UWN9"/>
<dbReference type="PANTHER" id="PTHR46880">
    <property type="entry name" value="RAS-ASSOCIATING DOMAIN-CONTAINING PROTEIN"/>
    <property type="match status" value="1"/>
</dbReference>
<dbReference type="Proteomes" id="UP001249851">
    <property type="component" value="Unassembled WGS sequence"/>
</dbReference>
<dbReference type="InterPro" id="IPR057456">
    <property type="entry name" value="Znf_C17orf113"/>
</dbReference>
<proteinExistence type="predicted"/>
<dbReference type="SUPFAM" id="SSF53098">
    <property type="entry name" value="Ribonuclease H-like"/>
    <property type="match status" value="1"/>
</dbReference>
<feature type="domain" description="C17orf113 probable zinc finger" evidence="2">
    <location>
        <begin position="217"/>
        <end position="276"/>
    </location>
</feature>
<feature type="compositionally biased region" description="Polar residues" evidence="1">
    <location>
        <begin position="106"/>
        <end position="123"/>
    </location>
</feature>
<dbReference type="Pfam" id="PF25431">
    <property type="entry name" value="zf-C17orf113"/>
    <property type="match status" value="1"/>
</dbReference>
<dbReference type="PANTHER" id="PTHR46880:SF5">
    <property type="entry name" value="DUF4371 DOMAIN-CONTAINING PROTEIN"/>
    <property type="match status" value="1"/>
</dbReference>
<reference evidence="3" key="2">
    <citation type="journal article" date="2023" name="Science">
        <title>Genomic signatures of disease resistance in endangered staghorn corals.</title>
        <authorList>
            <person name="Vollmer S.V."/>
            <person name="Selwyn J.D."/>
            <person name="Despard B.A."/>
            <person name="Roesel C.L."/>
        </authorList>
    </citation>
    <scope>NUCLEOTIDE SEQUENCE</scope>
    <source>
        <strain evidence="3">K2</strain>
    </source>
</reference>
<evidence type="ECO:0000313" key="4">
    <source>
        <dbReference type="Proteomes" id="UP001249851"/>
    </source>
</evidence>
<organism evidence="3 4">
    <name type="scientific">Acropora cervicornis</name>
    <name type="common">Staghorn coral</name>
    <dbReference type="NCBI Taxonomy" id="6130"/>
    <lineage>
        <taxon>Eukaryota</taxon>
        <taxon>Metazoa</taxon>
        <taxon>Cnidaria</taxon>
        <taxon>Anthozoa</taxon>
        <taxon>Hexacorallia</taxon>
        <taxon>Scleractinia</taxon>
        <taxon>Astrocoeniina</taxon>
        <taxon>Acroporidae</taxon>
        <taxon>Acropora</taxon>
    </lineage>
</organism>
<comment type="caution">
    <text evidence="3">The sequence shown here is derived from an EMBL/GenBank/DDBJ whole genome shotgun (WGS) entry which is preliminary data.</text>
</comment>
<protein>
    <submittedName>
        <fullName evidence="3">Zinc finger protein 862</fullName>
    </submittedName>
</protein>
<dbReference type="InterPro" id="IPR012337">
    <property type="entry name" value="RNaseH-like_sf"/>
</dbReference>
<feature type="region of interest" description="Disordered" evidence="1">
    <location>
        <begin position="96"/>
        <end position="135"/>
    </location>
</feature>
<gene>
    <name evidence="3" type="ORF">P5673_026577</name>
</gene>
<name>A0AAD9UWN9_ACRCE</name>
<reference evidence="3" key="1">
    <citation type="journal article" date="2023" name="G3 (Bethesda)">
        <title>Whole genome assembly and annotation of the endangered Caribbean coral Acropora cervicornis.</title>
        <authorList>
            <person name="Selwyn J.D."/>
            <person name="Vollmer S.V."/>
        </authorList>
    </citation>
    <scope>NUCLEOTIDE SEQUENCE</scope>
    <source>
        <strain evidence="3">K2</strain>
    </source>
</reference>
<sequence>MSIIKDEVSDLITSINQQMMDSFKTLLQDTVGQIKHANEDAADLQMREIKKLKHSDPHKFKRKANEDQYKFNLKLGETLLNAKSAAQNSQLEKVKSELDEEESARGVNSTTPSISRQGNTSKSIHPVDLATSRNQAELRVPKEQPKNAVLEEIRKIFPPGASNLHHHNYYMCGEQNCNKLSEAEVLRFLSNRTRDRFVHSWLGDESLSFCQTTGIFWLVYEEGQGMYCFLCKKHNTENAKNKSKVYNSTPSPRFKKSALKDYYTSQQHKDAIEAEMLSRVSQFHKEVTEKEKVKDAVLLNAFLAAYWLAKEEIANRKFSSLINLFKIVSPENMKYFHYSGEETVRSIFLAIGTVLMEKVLDNAKKAGCYGLLSDEVTDISVMEILMTFIHFFNSKTEKVETHFLFVEDVLKDSTSANAETIFNILTKKLEDCGLQIQKLSSVASDGAAVMTGERSGVAARLKKVNSKVIAFHCLCHKLALACTDTTSDIDYIKNIELWVRQLWKMFENSPKRMAIFIKVQIEIKSVNLSDKSKKIVRKKLKKVGQTRWLSFHAATSAIFDDYLAVLHTLRQLKDADAVAYGLLSKVQTAKFIETIYILNAVLPILSSLSKTFQGGIINFSHIKPSIDYTPAKLSETMVSWAPIVDLKSDLLLGGRFNKAEVRLTPAMEEQLSNLLTRYVTSLTQNIH</sequence>
<keyword evidence="4" id="KW-1185">Reference proteome</keyword>
<evidence type="ECO:0000259" key="2">
    <source>
        <dbReference type="Pfam" id="PF25431"/>
    </source>
</evidence>
<evidence type="ECO:0000256" key="1">
    <source>
        <dbReference type="SAM" id="MobiDB-lite"/>
    </source>
</evidence>
<accession>A0AAD9UWN9</accession>
<evidence type="ECO:0000313" key="3">
    <source>
        <dbReference type="EMBL" id="KAK2552482.1"/>
    </source>
</evidence>